<name>A0A0L0NPN6_CANAR</name>
<proteinExistence type="predicted"/>
<protein>
    <submittedName>
        <fullName evidence="2">Uncharacterized protein</fullName>
    </submittedName>
</protein>
<dbReference type="AlphaFoldDB" id="A0A0L0NPN6"/>
<evidence type="ECO:0000313" key="3">
    <source>
        <dbReference type="Proteomes" id="UP000037122"/>
    </source>
</evidence>
<organism evidence="2 3">
    <name type="scientific">Candidozyma auris</name>
    <name type="common">Yeast</name>
    <name type="synonym">Candida auris</name>
    <dbReference type="NCBI Taxonomy" id="498019"/>
    <lineage>
        <taxon>Eukaryota</taxon>
        <taxon>Fungi</taxon>
        <taxon>Dikarya</taxon>
        <taxon>Ascomycota</taxon>
        <taxon>Saccharomycotina</taxon>
        <taxon>Pichiomycetes</taxon>
        <taxon>Metschnikowiaceae</taxon>
        <taxon>Candidozyma</taxon>
    </lineage>
</organism>
<evidence type="ECO:0000256" key="1">
    <source>
        <dbReference type="SAM" id="MobiDB-lite"/>
    </source>
</evidence>
<accession>A0A0L0NPN6</accession>
<dbReference type="EMBL" id="LGST01000059">
    <property type="protein sequence ID" value="KND96127.1"/>
    <property type="molecule type" value="Genomic_DNA"/>
</dbReference>
<reference evidence="3" key="1">
    <citation type="journal article" date="2015" name="BMC Genomics">
        <title>Draft genome of a commonly misdiagnosed multidrug resistant pathogen Candida auris.</title>
        <authorList>
            <person name="Chatterjee S."/>
            <person name="Alampalli S.V."/>
            <person name="Nageshan R.K."/>
            <person name="Chettiar S.T."/>
            <person name="Joshi S."/>
            <person name="Tatu U.S."/>
        </authorList>
    </citation>
    <scope>NUCLEOTIDE SEQUENCE [LARGE SCALE GENOMIC DNA]</scope>
    <source>
        <strain evidence="3">6684</strain>
    </source>
</reference>
<gene>
    <name evidence="2" type="ORF">QG37_07617</name>
</gene>
<dbReference type="VEuPathDB" id="FungiDB:QG37_07617"/>
<feature type="region of interest" description="Disordered" evidence="1">
    <location>
        <begin position="71"/>
        <end position="91"/>
    </location>
</feature>
<sequence>MVLIALYEPKRTAELAPCLKETGTTPAYIPLKPKSLTNLTVPESNPFWYLGLAVCLSSIKAVLIASNGVTATTDSNNPAPKPARTPRGPESLPFLSAKSALMESNPRKRTEALAVLPTMKAGHPMYKAPTPWVLATFAIKTNGFLDAVEDLLTSCSLVLANSKG</sequence>
<comment type="caution">
    <text evidence="2">The sequence shown here is derived from an EMBL/GenBank/DDBJ whole genome shotgun (WGS) entry which is preliminary data.</text>
</comment>
<dbReference type="Proteomes" id="UP000037122">
    <property type="component" value="Unassembled WGS sequence"/>
</dbReference>
<evidence type="ECO:0000313" key="2">
    <source>
        <dbReference type="EMBL" id="KND96127.1"/>
    </source>
</evidence>